<dbReference type="Gene3D" id="3.80.10.10">
    <property type="entry name" value="Ribonuclease Inhibitor"/>
    <property type="match status" value="1"/>
</dbReference>
<gene>
    <name evidence="2" type="ORF">ARMSODRAFT_961906</name>
</gene>
<dbReference type="InterPro" id="IPR036047">
    <property type="entry name" value="F-box-like_dom_sf"/>
</dbReference>
<dbReference type="AlphaFoldDB" id="A0A2H3BF99"/>
<name>A0A2H3BF99_9AGAR</name>
<evidence type="ECO:0000259" key="1">
    <source>
        <dbReference type="PROSITE" id="PS50181"/>
    </source>
</evidence>
<organism evidence="2 3">
    <name type="scientific">Armillaria solidipes</name>
    <dbReference type="NCBI Taxonomy" id="1076256"/>
    <lineage>
        <taxon>Eukaryota</taxon>
        <taxon>Fungi</taxon>
        <taxon>Dikarya</taxon>
        <taxon>Basidiomycota</taxon>
        <taxon>Agaricomycotina</taxon>
        <taxon>Agaricomycetes</taxon>
        <taxon>Agaricomycetidae</taxon>
        <taxon>Agaricales</taxon>
        <taxon>Marasmiineae</taxon>
        <taxon>Physalacriaceae</taxon>
        <taxon>Armillaria</taxon>
    </lineage>
</organism>
<sequence length="487" mass="55332">MLDKLPSELLQEIFSLLHLKEHRALRLACKCLNDSITPILLQTVSISLSSENTFHASILLLRALGSPQNNPGKFIKCLRIHSSFDPPCENYRHLWHRVVRKRHRVVCRIEKLILDALPSLISLRSIEFCFYHTSELSVSALDSIMCRISALPCLDTLTLHAYSHDYPMKHQQQFFSYFHHLRDITITGQMIDAIPHIIAKSPGLFRLRLVSTESVTNLHSVLGLFPALPPAFRCSVEQLTLEGNFTLPQPDIVPVIPHLRHLTSLRLLIHDISDAFWTALSVESIHVKELSVDIGSDALLDYLCSYSGITMMMLIVDRGVIEAGALKFWNQVLPKHANTMKRLYVHSQSPGMWCIDSGPLRCLMQCTNLEILSVVVDRQRAGIDGPRNIVTRVLGTLGIWKHMDLICFLSTCPLNEDMGNPITTRRTDPERIHDLISAFQCRQPTDSMHHIMVESDLARYILCSLPTKPDILSFLVTRSHALKFRRP</sequence>
<evidence type="ECO:0000313" key="2">
    <source>
        <dbReference type="EMBL" id="PBK64728.1"/>
    </source>
</evidence>
<accession>A0A2H3BF99</accession>
<dbReference type="EMBL" id="KZ293450">
    <property type="protein sequence ID" value="PBK64728.1"/>
    <property type="molecule type" value="Genomic_DNA"/>
</dbReference>
<dbReference type="SUPFAM" id="SSF81383">
    <property type="entry name" value="F-box domain"/>
    <property type="match status" value="1"/>
</dbReference>
<keyword evidence="3" id="KW-1185">Reference proteome</keyword>
<dbReference type="STRING" id="1076256.A0A2H3BF99"/>
<dbReference type="SUPFAM" id="SSF52047">
    <property type="entry name" value="RNI-like"/>
    <property type="match status" value="1"/>
</dbReference>
<protein>
    <recommendedName>
        <fullName evidence="1">F-box domain-containing protein</fullName>
    </recommendedName>
</protein>
<dbReference type="PROSITE" id="PS50181">
    <property type="entry name" value="FBOX"/>
    <property type="match status" value="1"/>
</dbReference>
<dbReference type="Pfam" id="PF00646">
    <property type="entry name" value="F-box"/>
    <property type="match status" value="1"/>
</dbReference>
<proteinExistence type="predicted"/>
<reference evidence="3" key="1">
    <citation type="journal article" date="2017" name="Nat. Ecol. Evol.">
        <title>Genome expansion and lineage-specific genetic innovations in the forest pathogenic fungi Armillaria.</title>
        <authorList>
            <person name="Sipos G."/>
            <person name="Prasanna A.N."/>
            <person name="Walter M.C."/>
            <person name="O'Connor E."/>
            <person name="Balint B."/>
            <person name="Krizsan K."/>
            <person name="Kiss B."/>
            <person name="Hess J."/>
            <person name="Varga T."/>
            <person name="Slot J."/>
            <person name="Riley R."/>
            <person name="Boka B."/>
            <person name="Rigling D."/>
            <person name="Barry K."/>
            <person name="Lee J."/>
            <person name="Mihaltcheva S."/>
            <person name="LaButti K."/>
            <person name="Lipzen A."/>
            <person name="Waldron R."/>
            <person name="Moloney N.M."/>
            <person name="Sperisen C."/>
            <person name="Kredics L."/>
            <person name="Vagvoelgyi C."/>
            <person name="Patrignani A."/>
            <person name="Fitzpatrick D."/>
            <person name="Nagy I."/>
            <person name="Doyle S."/>
            <person name="Anderson J.B."/>
            <person name="Grigoriev I.V."/>
            <person name="Gueldener U."/>
            <person name="Muensterkoetter M."/>
            <person name="Nagy L.G."/>
        </authorList>
    </citation>
    <scope>NUCLEOTIDE SEQUENCE [LARGE SCALE GENOMIC DNA]</scope>
    <source>
        <strain evidence="3">28-4</strain>
    </source>
</reference>
<dbReference type="InterPro" id="IPR032675">
    <property type="entry name" value="LRR_dom_sf"/>
</dbReference>
<feature type="domain" description="F-box" evidence="1">
    <location>
        <begin position="1"/>
        <end position="30"/>
    </location>
</feature>
<evidence type="ECO:0000313" key="3">
    <source>
        <dbReference type="Proteomes" id="UP000218334"/>
    </source>
</evidence>
<dbReference type="InterPro" id="IPR001810">
    <property type="entry name" value="F-box_dom"/>
</dbReference>
<dbReference type="Proteomes" id="UP000218334">
    <property type="component" value="Unassembled WGS sequence"/>
</dbReference>